<keyword evidence="2" id="KW-1185">Reference proteome</keyword>
<name>A0A543AT35_9ACTN</name>
<protein>
    <submittedName>
        <fullName evidence="1">Uncharacterized protein</fullName>
    </submittedName>
</protein>
<dbReference type="RefSeq" id="WP_142036103.1">
    <property type="nucleotide sequence ID" value="NZ_JBHTGS010000001.1"/>
</dbReference>
<comment type="caution">
    <text evidence="1">The sequence shown here is derived from an EMBL/GenBank/DDBJ whole genome shotgun (WGS) entry which is preliminary data.</text>
</comment>
<dbReference type="Pfam" id="PF21853">
    <property type="entry name" value="DUF6912"/>
    <property type="match status" value="1"/>
</dbReference>
<dbReference type="EMBL" id="VFOW01000001">
    <property type="protein sequence ID" value="TQL75749.1"/>
    <property type="molecule type" value="Genomic_DNA"/>
</dbReference>
<dbReference type="OrthoDB" id="3214389at2"/>
<organism evidence="1 2">
    <name type="scientific">Stackebrandtia endophytica</name>
    <dbReference type="NCBI Taxonomy" id="1496996"/>
    <lineage>
        <taxon>Bacteria</taxon>
        <taxon>Bacillati</taxon>
        <taxon>Actinomycetota</taxon>
        <taxon>Actinomycetes</taxon>
        <taxon>Glycomycetales</taxon>
        <taxon>Glycomycetaceae</taxon>
        <taxon>Stackebrandtia</taxon>
    </lineage>
</organism>
<proteinExistence type="predicted"/>
<gene>
    <name evidence="1" type="ORF">FB566_1262</name>
</gene>
<dbReference type="Proteomes" id="UP000317043">
    <property type="component" value="Unassembled WGS sequence"/>
</dbReference>
<sequence>MTRIYLSATLPLLRDLHETSKLPVTHAHAVTPALREWYTEGELEDLEYVAFTRAAQDSLLLLAEQPSAPPRRVVVSIDIPDGEVTVRPGELGSSAVSVAAPVSLAAVAAIHIDGSDAVTDVTTARGLIGAAADGDTDAQFIVEAAEDHELEWYDPSELDVIVTPT</sequence>
<accession>A0A543AT35</accession>
<evidence type="ECO:0000313" key="2">
    <source>
        <dbReference type="Proteomes" id="UP000317043"/>
    </source>
</evidence>
<evidence type="ECO:0000313" key="1">
    <source>
        <dbReference type="EMBL" id="TQL75749.1"/>
    </source>
</evidence>
<reference evidence="1 2" key="1">
    <citation type="submission" date="2019-06" db="EMBL/GenBank/DDBJ databases">
        <title>Sequencing the genomes of 1000 actinobacteria strains.</title>
        <authorList>
            <person name="Klenk H.-P."/>
        </authorList>
    </citation>
    <scope>NUCLEOTIDE SEQUENCE [LARGE SCALE GENOMIC DNA]</scope>
    <source>
        <strain evidence="1 2">DSM 45928</strain>
    </source>
</reference>
<dbReference type="InParanoid" id="A0A543AT35"/>
<dbReference type="InterPro" id="IPR054206">
    <property type="entry name" value="DUF6912"/>
</dbReference>
<dbReference type="AlphaFoldDB" id="A0A543AT35"/>